<sequence length="328" mass="35778">MYDGDTVVGSEGSVDGDEIGSEDDSVKRRASDPSLPSSNPTKSYWQDSPPFPHLDTSPDDTPARADVVIIGSGMTAAGVALSFLPLMASKGKAPVVFVAEARKICSGATARNAGHINIAPYRVENAKALKELGSVYPLAEVREFETVHLHHDREEFEKDKASLEDLRQKYPQYEVEVLGGNEVKTYANSPAWGAISHRAGSFRPVHFVTSIWDDLRGQCPNLRISINNPVEDITITTSSSHPYSVTFSRGTLQARHVVHATDSHATHLLPGLEPGLTGNLMHMLAQIPGAGFPKCEGTRSWTLRFGDNYYNVIQRPDMPYEDGKCGDC</sequence>
<dbReference type="InterPro" id="IPR036188">
    <property type="entry name" value="FAD/NAD-bd_sf"/>
</dbReference>
<dbReference type="AlphaFoldDB" id="E9E7F2"/>
<dbReference type="EMBL" id="GL698515">
    <property type="protein sequence ID" value="EFY88194.1"/>
    <property type="molecule type" value="Genomic_DNA"/>
</dbReference>
<feature type="compositionally biased region" description="Polar residues" evidence="1">
    <location>
        <begin position="34"/>
        <end position="46"/>
    </location>
</feature>
<evidence type="ECO:0000256" key="1">
    <source>
        <dbReference type="SAM" id="MobiDB-lite"/>
    </source>
</evidence>
<dbReference type="Pfam" id="PF01266">
    <property type="entry name" value="DAO"/>
    <property type="match status" value="1"/>
</dbReference>
<dbReference type="GO" id="GO:0005737">
    <property type="term" value="C:cytoplasm"/>
    <property type="evidence" value="ECO:0007669"/>
    <property type="project" value="TreeGrafter"/>
</dbReference>
<evidence type="ECO:0000313" key="4">
    <source>
        <dbReference type="Proteomes" id="UP000002499"/>
    </source>
</evidence>
<dbReference type="PANTHER" id="PTHR13847:SF213">
    <property type="entry name" value="DEPENDENT OXIDOREDUCTASE, PUTATIVE-RELATED"/>
    <property type="match status" value="1"/>
</dbReference>
<reference evidence="3 4" key="1">
    <citation type="journal article" date="2011" name="PLoS Genet.">
        <title>Genome sequencing and comparative transcriptomics of the model entomopathogenic fungi Metarhizium anisopliae and M. acridum.</title>
        <authorList>
            <person name="Gao Q."/>
            <person name="Jin K."/>
            <person name="Ying S.H."/>
            <person name="Zhang Y."/>
            <person name="Xiao G."/>
            <person name="Shang Y."/>
            <person name="Duan Z."/>
            <person name="Hu X."/>
            <person name="Xie X.Q."/>
            <person name="Zhou G."/>
            <person name="Peng G."/>
            <person name="Luo Z."/>
            <person name="Huang W."/>
            <person name="Wang B."/>
            <person name="Fang W."/>
            <person name="Wang S."/>
            <person name="Zhong Y."/>
            <person name="Ma L.J."/>
            <person name="St Leger R.J."/>
            <person name="Zhao G.P."/>
            <person name="Pei Y."/>
            <person name="Feng M.G."/>
            <person name="Xia Y."/>
            <person name="Wang C."/>
        </authorList>
    </citation>
    <scope>NUCLEOTIDE SEQUENCE [LARGE SCALE GENOMIC DNA]</scope>
    <source>
        <strain evidence="3 4">CQMa 102</strain>
    </source>
</reference>
<dbReference type="Gene3D" id="3.30.9.10">
    <property type="entry name" value="D-Amino Acid Oxidase, subunit A, domain 2"/>
    <property type="match status" value="1"/>
</dbReference>
<name>E9E7F2_METAQ</name>
<evidence type="ECO:0000313" key="3">
    <source>
        <dbReference type="EMBL" id="EFY88194.1"/>
    </source>
</evidence>
<keyword evidence="4" id="KW-1185">Reference proteome</keyword>
<protein>
    <submittedName>
        <fullName evidence="3">FAD dependent oxidoreductase</fullName>
    </submittedName>
</protein>
<evidence type="ECO:0000259" key="2">
    <source>
        <dbReference type="Pfam" id="PF01266"/>
    </source>
</evidence>
<accession>E9E7F2</accession>
<dbReference type="KEGG" id="maw:19250111"/>
<gene>
    <name evidence="3" type="ORF">MAC_05800</name>
</gene>
<dbReference type="HOGENOM" id="CLU_022730_0_0_1"/>
<dbReference type="Proteomes" id="UP000002499">
    <property type="component" value="Unassembled WGS sequence"/>
</dbReference>
<dbReference type="Gene3D" id="3.50.50.60">
    <property type="entry name" value="FAD/NAD(P)-binding domain"/>
    <property type="match status" value="1"/>
</dbReference>
<dbReference type="SUPFAM" id="SSF51905">
    <property type="entry name" value="FAD/NAD(P)-binding domain"/>
    <property type="match status" value="1"/>
</dbReference>
<dbReference type="eggNOG" id="ENOG502QRBS">
    <property type="taxonomic scope" value="Eukaryota"/>
</dbReference>
<dbReference type="GeneID" id="19250111"/>
<feature type="compositionally biased region" description="Acidic residues" evidence="1">
    <location>
        <begin position="14"/>
        <end position="23"/>
    </location>
</feature>
<dbReference type="InterPro" id="IPR006076">
    <property type="entry name" value="FAD-dep_OxRdtase"/>
</dbReference>
<dbReference type="InParanoid" id="E9E7F2"/>
<feature type="domain" description="FAD dependent oxidoreductase" evidence="2">
    <location>
        <begin position="66"/>
        <end position="276"/>
    </location>
</feature>
<organism evidence="4">
    <name type="scientific">Metarhizium acridum (strain CQMa 102)</name>
    <dbReference type="NCBI Taxonomy" id="655827"/>
    <lineage>
        <taxon>Eukaryota</taxon>
        <taxon>Fungi</taxon>
        <taxon>Dikarya</taxon>
        <taxon>Ascomycota</taxon>
        <taxon>Pezizomycotina</taxon>
        <taxon>Sordariomycetes</taxon>
        <taxon>Hypocreomycetidae</taxon>
        <taxon>Hypocreales</taxon>
        <taxon>Clavicipitaceae</taxon>
        <taxon>Metarhizium</taxon>
    </lineage>
</organism>
<dbReference type="PANTHER" id="PTHR13847">
    <property type="entry name" value="SARCOSINE DEHYDROGENASE-RELATED"/>
    <property type="match status" value="1"/>
</dbReference>
<dbReference type="OrthoDB" id="429143at2759"/>
<dbReference type="STRING" id="655827.E9E7F2"/>
<feature type="region of interest" description="Disordered" evidence="1">
    <location>
        <begin position="1"/>
        <end position="60"/>
    </location>
</feature>
<proteinExistence type="predicted"/>